<protein>
    <submittedName>
        <fullName evidence="1">Uncharacterized protein</fullName>
    </submittedName>
</protein>
<gene>
    <name evidence="1" type="ORF">MGWOODY_Smn2297</name>
</gene>
<name>A0A160THY6_9ZZZZ</name>
<proteinExistence type="predicted"/>
<dbReference type="AlphaFoldDB" id="A0A160THY6"/>
<organism evidence="1">
    <name type="scientific">hydrothermal vent metagenome</name>
    <dbReference type="NCBI Taxonomy" id="652676"/>
    <lineage>
        <taxon>unclassified sequences</taxon>
        <taxon>metagenomes</taxon>
        <taxon>ecological metagenomes</taxon>
    </lineage>
</organism>
<evidence type="ECO:0000313" key="1">
    <source>
        <dbReference type="EMBL" id="CUS44570.1"/>
    </source>
</evidence>
<reference evidence="1" key="1">
    <citation type="submission" date="2015-10" db="EMBL/GenBank/DDBJ databases">
        <authorList>
            <person name="Gilbert D.G."/>
        </authorList>
    </citation>
    <scope>NUCLEOTIDE SEQUENCE</scope>
</reference>
<dbReference type="EMBL" id="CZQE01000160">
    <property type="protein sequence ID" value="CUS44570.1"/>
    <property type="molecule type" value="Genomic_DNA"/>
</dbReference>
<accession>A0A160THY6</accession>
<sequence>MRRAALFDRLAGTGQIWMTGTESALFDGIGPDAFRLTLGPAPR</sequence>